<dbReference type="GO" id="GO:0005524">
    <property type="term" value="F:ATP binding"/>
    <property type="evidence" value="ECO:0007669"/>
    <property type="project" value="UniProtKB-UniRule"/>
</dbReference>
<dbReference type="EC" id="2.7.4.3" evidence="4 6"/>
<feature type="binding site" evidence="4">
    <location>
        <position position="120"/>
    </location>
    <ligand>
        <name>ATP</name>
        <dbReference type="ChEBI" id="CHEBI:30616"/>
    </ligand>
</feature>
<dbReference type="InterPro" id="IPR027417">
    <property type="entry name" value="P-loop_NTPase"/>
</dbReference>
<comment type="catalytic activity">
    <reaction evidence="4 6">
        <text>AMP + ATP = 2 ADP</text>
        <dbReference type="Rhea" id="RHEA:12973"/>
        <dbReference type="ChEBI" id="CHEBI:30616"/>
        <dbReference type="ChEBI" id="CHEBI:456215"/>
        <dbReference type="ChEBI" id="CHEBI:456216"/>
        <dbReference type="EC" id="2.7.4.3"/>
    </reaction>
</comment>
<dbReference type="NCBIfam" id="TIGR01351">
    <property type="entry name" value="adk"/>
    <property type="match status" value="1"/>
</dbReference>
<dbReference type="GO" id="GO:0005737">
    <property type="term" value="C:cytoplasm"/>
    <property type="evidence" value="ECO:0007669"/>
    <property type="project" value="UniProtKB-SubCell"/>
</dbReference>
<dbReference type="InterPro" id="IPR006259">
    <property type="entry name" value="Adenyl_kin_sub"/>
</dbReference>
<name>A0A8T4GB91_9EURY</name>
<reference evidence="7" key="1">
    <citation type="submission" date="2021-03" db="EMBL/GenBank/DDBJ databases">
        <title>Genomic Encyclopedia of Type Strains, Phase IV (KMG-IV): sequencing the most valuable type-strain genomes for metagenomic binning, comparative biology and taxonomic classification.</title>
        <authorList>
            <person name="Goeker M."/>
        </authorList>
    </citation>
    <scope>NUCLEOTIDE SEQUENCE</scope>
    <source>
        <strain evidence="7">DSM 23564</strain>
    </source>
</reference>
<evidence type="ECO:0000256" key="5">
    <source>
        <dbReference type="RuleBase" id="RU003330"/>
    </source>
</evidence>
<dbReference type="AlphaFoldDB" id="A0A8T4GB91"/>
<dbReference type="CDD" id="cd01428">
    <property type="entry name" value="ADK"/>
    <property type="match status" value="1"/>
</dbReference>
<comment type="caution">
    <text evidence="4">Lacks conserved residue(s) required for the propagation of feature annotation.</text>
</comment>
<dbReference type="GO" id="GO:0004017">
    <property type="term" value="F:AMP kinase activity"/>
    <property type="evidence" value="ECO:0007669"/>
    <property type="project" value="UniProtKB-UniRule"/>
</dbReference>
<evidence type="ECO:0000256" key="6">
    <source>
        <dbReference type="RuleBase" id="RU003331"/>
    </source>
</evidence>
<comment type="pathway">
    <text evidence="4">Purine metabolism; AMP biosynthesis via salvage pathway; AMP from ADP: step 1/1.</text>
</comment>
<dbReference type="PROSITE" id="PS00113">
    <property type="entry name" value="ADENYLATE_KINASE"/>
    <property type="match status" value="1"/>
</dbReference>
<feature type="binding site" evidence="4">
    <location>
        <position position="188"/>
    </location>
    <ligand>
        <name>ATP</name>
        <dbReference type="ChEBI" id="CHEBI:30616"/>
    </ligand>
</feature>
<dbReference type="InterPro" id="IPR000850">
    <property type="entry name" value="Adenylat/UMP-CMP_kin"/>
</dbReference>
<feature type="binding site" evidence="4">
    <location>
        <begin position="58"/>
        <end position="60"/>
    </location>
    <ligand>
        <name>AMP</name>
        <dbReference type="ChEBI" id="CHEBI:456215"/>
    </ligand>
</feature>
<dbReference type="OrthoDB" id="31230at2157"/>
<dbReference type="NCBIfam" id="NF011103">
    <property type="entry name" value="PRK14530.1"/>
    <property type="match status" value="1"/>
</dbReference>
<feature type="binding site" evidence="4">
    <location>
        <begin position="12"/>
        <end position="17"/>
    </location>
    <ligand>
        <name>ATP</name>
        <dbReference type="ChEBI" id="CHEBI:30616"/>
    </ligand>
</feature>
<dbReference type="PANTHER" id="PTHR23359">
    <property type="entry name" value="NUCLEOTIDE KINASE"/>
    <property type="match status" value="1"/>
</dbReference>
<dbReference type="RefSeq" id="WP_209483166.1">
    <property type="nucleotide sequence ID" value="NZ_JAGGKQ010000003.1"/>
</dbReference>
<evidence type="ECO:0000313" key="8">
    <source>
        <dbReference type="Proteomes" id="UP000823588"/>
    </source>
</evidence>
<dbReference type="SUPFAM" id="SSF52540">
    <property type="entry name" value="P-loop containing nucleoside triphosphate hydrolases"/>
    <property type="match status" value="1"/>
</dbReference>
<sequence length="203" mass="23051">MSHRILLLGAPGAGKGTQSKKLAEEYGIDHVTTGDALRANKDMETEFGTPRSFMEAGELVPDPVVNEIVKTALSDADGFVLDGYPRNLDQAEYLSDITDLDAVVFLDVDDEVLVDRLTGRRMDPETGEIYHVDFDWPDDETIRERLVQREDDQEDTVRDRLEVYRENTEPVIEHFRQEGDLVEIDGEATPEEVFDRIRDVIEP</sequence>
<dbReference type="HAMAP" id="MF_00235">
    <property type="entry name" value="Adenylate_kinase_Adk"/>
    <property type="match status" value="1"/>
</dbReference>
<feature type="binding site" evidence="4">
    <location>
        <position position="38"/>
    </location>
    <ligand>
        <name>AMP</name>
        <dbReference type="ChEBI" id="CHEBI:456215"/>
    </ligand>
</feature>
<dbReference type="Pfam" id="PF00406">
    <property type="entry name" value="ADK"/>
    <property type="match status" value="1"/>
</dbReference>
<feature type="binding site" evidence="4">
    <location>
        <position position="149"/>
    </location>
    <ligand>
        <name>AMP</name>
        <dbReference type="ChEBI" id="CHEBI:456215"/>
    </ligand>
</feature>
<dbReference type="Proteomes" id="UP000823588">
    <property type="component" value="Unassembled WGS sequence"/>
</dbReference>
<evidence type="ECO:0000256" key="3">
    <source>
        <dbReference type="ARBA" id="ARBA00022777"/>
    </source>
</evidence>
<gene>
    <name evidence="4" type="primary">adk</name>
    <name evidence="7" type="ORF">J2751_000691</name>
</gene>
<dbReference type="InterPro" id="IPR033690">
    <property type="entry name" value="Adenylat_kinase_CS"/>
</dbReference>
<dbReference type="GO" id="GO:0044209">
    <property type="term" value="P:AMP salvage"/>
    <property type="evidence" value="ECO:0007669"/>
    <property type="project" value="UniProtKB-UniRule"/>
</dbReference>
<comment type="function">
    <text evidence="4">Catalyzes the reversible transfer of the terminal phosphate group between ATP and AMP. Plays an important role in cellular energy homeostasis and in adenine nucleotide metabolism.</text>
</comment>
<evidence type="ECO:0000256" key="4">
    <source>
        <dbReference type="HAMAP-Rule" id="MF_00235"/>
    </source>
</evidence>
<keyword evidence="4" id="KW-0963">Cytoplasm</keyword>
<dbReference type="EMBL" id="JAGGKQ010000003">
    <property type="protein sequence ID" value="MBP1921698.1"/>
    <property type="molecule type" value="Genomic_DNA"/>
</dbReference>
<dbReference type="NCBIfam" id="NF001381">
    <property type="entry name" value="PRK00279.1-3"/>
    <property type="match status" value="1"/>
</dbReference>
<keyword evidence="4 6" id="KW-0067">ATP-binding</keyword>
<accession>A0A8T4GB91</accession>
<feature type="binding site" evidence="4">
    <location>
        <position position="90"/>
    </location>
    <ligand>
        <name>AMP</name>
        <dbReference type="ChEBI" id="CHEBI:456215"/>
    </ligand>
</feature>
<comment type="subcellular location">
    <subcellularLocation>
        <location evidence="4 6">Cytoplasm</location>
    </subcellularLocation>
</comment>
<evidence type="ECO:0000256" key="2">
    <source>
        <dbReference type="ARBA" id="ARBA00022741"/>
    </source>
</evidence>
<dbReference type="Gene3D" id="3.40.50.300">
    <property type="entry name" value="P-loop containing nucleotide triphosphate hydrolases"/>
    <property type="match status" value="1"/>
</dbReference>
<keyword evidence="1 4" id="KW-0808">Transferase</keyword>
<protein>
    <recommendedName>
        <fullName evidence="4 6">Adenylate kinase</fullName>
        <shortName evidence="4">AK</shortName>
        <ecNumber evidence="4 6">2.7.4.3</ecNumber>
    </recommendedName>
    <alternativeName>
        <fullName evidence="4">ATP-AMP transphosphorylase</fullName>
    </alternativeName>
    <alternativeName>
        <fullName evidence="4">ATP:AMP phosphotransferase</fullName>
    </alternativeName>
    <alternativeName>
        <fullName evidence="4">Adenylate monophosphate kinase</fullName>
    </alternativeName>
</protein>
<feature type="binding site" evidence="4">
    <location>
        <begin position="129"/>
        <end position="130"/>
    </location>
    <ligand>
        <name>ATP</name>
        <dbReference type="ChEBI" id="CHEBI:30616"/>
    </ligand>
</feature>
<evidence type="ECO:0000256" key="1">
    <source>
        <dbReference type="ARBA" id="ARBA00022679"/>
    </source>
</evidence>
<proteinExistence type="inferred from homology"/>
<comment type="subunit">
    <text evidence="4 6">Monomer.</text>
</comment>
<keyword evidence="2 4" id="KW-0547">Nucleotide-binding</keyword>
<comment type="domain">
    <text evidence="4">Consists of three domains, a large central CORE domain and two small peripheral domains, NMPbind and LID, which undergo movements during catalysis. The LID domain closes over the site of phosphoryl transfer upon ATP binding. Assembling and dissambling the active center during each catalytic cycle provides an effective means to prevent ATP hydrolysis.</text>
</comment>
<keyword evidence="8" id="KW-1185">Reference proteome</keyword>
<feature type="binding site" evidence="4">
    <location>
        <begin position="83"/>
        <end position="86"/>
    </location>
    <ligand>
        <name>AMP</name>
        <dbReference type="ChEBI" id="CHEBI:456215"/>
    </ligand>
</feature>
<comment type="caution">
    <text evidence="7">The sequence shown here is derived from an EMBL/GenBank/DDBJ whole genome shotgun (WGS) entry which is preliminary data.</text>
</comment>
<keyword evidence="3 4" id="KW-0418">Kinase</keyword>
<keyword evidence="4" id="KW-0545">Nucleotide biosynthesis</keyword>
<evidence type="ECO:0000313" key="7">
    <source>
        <dbReference type="EMBL" id="MBP1921698.1"/>
    </source>
</evidence>
<dbReference type="PRINTS" id="PR00094">
    <property type="entry name" value="ADENYLTKNASE"/>
</dbReference>
<comment type="similarity">
    <text evidence="4 5">Belongs to the adenylate kinase family.</text>
</comment>
<organism evidence="7 8">
    <name type="scientific">Halorubrum alkaliphilum</name>
    <dbReference type="NCBI Taxonomy" id="261290"/>
    <lineage>
        <taxon>Archaea</taxon>
        <taxon>Methanobacteriati</taxon>
        <taxon>Methanobacteriota</taxon>
        <taxon>Stenosarchaea group</taxon>
        <taxon>Halobacteria</taxon>
        <taxon>Halobacteriales</taxon>
        <taxon>Haloferacaceae</taxon>
        <taxon>Halorubrum</taxon>
    </lineage>
</organism>
<feature type="binding site" evidence="4">
    <location>
        <position position="33"/>
    </location>
    <ligand>
        <name>AMP</name>
        <dbReference type="ChEBI" id="CHEBI:456215"/>
    </ligand>
</feature>
<feature type="binding site" evidence="4">
    <location>
        <position position="160"/>
    </location>
    <ligand>
        <name>AMP</name>
        <dbReference type="ChEBI" id="CHEBI:456215"/>
    </ligand>
</feature>